<dbReference type="EMBL" id="JACHIG010000015">
    <property type="protein sequence ID" value="MBB5035306.1"/>
    <property type="molecule type" value="Genomic_DNA"/>
</dbReference>
<comment type="caution">
    <text evidence="2">The sequence shown here is derived from an EMBL/GenBank/DDBJ whole genome shotgun (WGS) entry which is preliminary data.</text>
</comment>
<evidence type="ECO:0000313" key="2">
    <source>
        <dbReference type="EMBL" id="MBB5035306.1"/>
    </source>
</evidence>
<sequence length="325" mass="36454">MLKLPTLLLISTTTALAQLPSAKPIPHMQAVPLPHHITSFQLDGRELTAMHFDPQDMRPFCYPIRASKDVSLTRMGHPHDPLTHSHHNGVWVSHNMVNDLDFWGDYAKKKGRIVNVEVSREGYEDTDDYASMRMVNHWISEADKSVQLIEIRRTEIRPIDGAKSWFMIIDLEFSPPKGKTATLGATGFGLVAVRMAKSIGVHDGGGRILNSEGQLNEEAVFRKPARWCDYSGRITNDADGFGGITLMNHPMNPHNPTAFHVRNDGWMGCCLSLDTPVEVTEEKKLRLRYALWVHDGVATQAESEAQWQKFTAMPVVDLALKPAKK</sequence>
<feature type="chain" id="PRO_5031003730" description="Methane oxygenase PmoA" evidence="1">
    <location>
        <begin position="18"/>
        <end position="325"/>
    </location>
</feature>
<protein>
    <recommendedName>
        <fullName evidence="4">Methane oxygenase PmoA</fullName>
    </recommendedName>
</protein>
<evidence type="ECO:0008006" key="4">
    <source>
        <dbReference type="Google" id="ProtNLM"/>
    </source>
</evidence>
<reference evidence="2 3" key="1">
    <citation type="submission" date="2020-08" db="EMBL/GenBank/DDBJ databases">
        <title>Genomic Encyclopedia of Type Strains, Phase IV (KMG-IV): sequencing the most valuable type-strain genomes for metagenomic binning, comparative biology and taxonomic classification.</title>
        <authorList>
            <person name="Goeker M."/>
        </authorList>
    </citation>
    <scope>NUCLEOTIDE SEQUENCE [LARGE SCALE GENOMIC DNA]</scope>
    <source>
        <strain evidence="2 3">DSM 12252</strain>
    </source>
</reference>
<keyword evidence="3" id="KW-1185">Reference proteome</keyword>
<dbReference type="Proteomes" id="UP000590740">
    <property type="component" value="Unassembled WGS sequence"/>
</dbReference>
<feature type="signal peptide" evidence="1">
    <location>
        <begin position="1"/>
        <end position="17"/>
    </location>
</feature>
<evidence type="ECO:0000313" key="3">
    <source>
        <dbReference type="Proteomes" id="UP000590740"/>
    </source>
</evidence>
<accession>A0A7W7YFL8</accession>
<gene>
    <name evidence="2" type="ORF">HNQ65_004916</name>
</gene>
<evidence type="ECO:0000256" key="1">
    <source>
        <dbReference type="SAM" id="SignalP"/>
    </source>
</evidence>
<proteinExistence type="predicted"/>
<organism evidence="2 3">
    <name type="scientific">Prosthecobacter vanneervenii</name>
    <dbReference type="NCBI Taxonomy" id="48466"/>
    <lineage>
        <taxon>Bacteria</taxon>
        <taxon>Pseudomonadati</taxon>
        <taxon>Verrucomicrobiota</taxon>
        <taxon>Verrucomicrobiia</taxon>
        <taxon>Verrucomicrobiales</taxon>
        <taxon>Verrucomicrobiaceae</taxon>
        <taxon>Prosthecobacter</taxon>
    </lineage>
</organism>
<name>A0A7W7YFL8_9BACT</name>
<dbReference type="AlphaFoldDB" id="A0A7W7YFL8"/>
<dbReference type="Pfam" id="PF14100">
    <property type="entry name" value="DUF6807"/>
    <property type="match status" value="1"/>
</dbReference>
<dbReference type="InterPro" id="IPR029475">
    <property type="entry name" value="DUF6807"/>
</dbReference>
<dbReference type="RefSeq" id="WP_184343955.1">
    <property type="nucleotide sequence ID" value="NZ_JACHIG010000015.1"/>
</dbReference>
<keyword evidence="1" id="KW-0732">Signal</keyword>